<evidence type="ECO:0000259" key="11">
    <source>
        <dbReference type="Pfam" id="PF24642"/>
    </source>
</evidence>
<dbReference type="Pfam" id="PF24934">
    <property type="entry name" value="DUF7752"/>
    <property type="match status" value="1"/>
</dbReference>
<evidence type="ECO:0000256" key="5">
    <source>
        <dbReference type="ARBA" id="ARBA00022695"/>
    </source>
</evidence>
<dbReference type="GO" id="GO:0003723">
    <property type="term" value="F:RNA binding"/>
    <property type="evidence" value="ECO:0007669"/>
    <property type="project" value="UniProtKB-KW"/>
</dbReference>
<sequence length="1633" mass="187624">GRCMMNSHLEMLELSKTSLRIKCTIPWTSAKVAAAIHSTFSESIEMLREYYTVNSITEPIQVKESFEFVVEVRPFEQSMALFTLMQVFFKSIRQFAFRRDMMPVMLVSSPIFFSDSCIPAHSNVAIQSLYFGNLINSGAMGVHWTVEFYKLNTMLERDREQNKMNVSFEHDRGCVTIRFNCVERFKERTQNADFSVKFYLNAVRRIIVDPISFDHPKDETKCDPKFRFHFELNCPPEIRCFVDKGNLEKRFGDGNRLIRLGRGWGRDGDRDEAPHEKCVANSTVVSLEFSEEYKQKKGRCVLFEILSRLRIRAGVPIEFASLDLINLHFGMYPKINPYVKSPLGVPIYQKESFNKAYLERIEWAAPNSPPAKAGQNNVSPSQFALRYIIEALLSRGAKVEDQLLVNVEAWTTFLEVVCGQYKKSPEKTLVVMENVINRVDEMSFPMVSIFRILLEELKAYDEMKKLNDAQMGLEARDSNMEREGYVKVRKIVITPTRYVYIAPEQIMGNRILRKYYKTGTEILRVTFRDDDTQPLRPNTTGEQMTKKTVETALRDGIIVGGRNFRYLGSSNSQMRDNGCYFAYDKESTNKQVPGMEPEWRPSKRVAIIRSKMGRLDELTNVAKFMARMGQCFTQSRAVNTGLPLRTSNFIFDVTGGNSVENDDEMYTFSDGVGQISVEYIKQISKDLKLPNYPCVIQFRHRGYKGVLCLHPPLDEVNHLRKKLELIVEVEQGEGEKKELVIISKGKDENGDSFKLLNCRFRYSQMKFHAPEETAFEVVKISGPTPVSLNKPFINILDQVSEMQSLESHTRLCDRVEELLHRQLRMMAETLVKEKVCRDKLKELPRRVSIDGLSRQRGFALTTEPYFRSLLKAAVRYMIKKQLNKEQIQIPLDMGRSMFGVVDETGLLQYGQIFVQYHVNINEKTPKPSASKVILEGPTLITKNPCISSGDVRMFDAVDIPALRHLVDVVVFPMHGPRPHPDEMAGSDLDGDEYSVIWDPKLYFERNESAMKFPKGVTKAKKLDMDTLDTDVRNFFIDYVTQDSVGMIANAHLNNSDLWGLESKVAKQVAYKHSEAVDFPKTSVAPKPLTKEWEKDEETGEFVPPQRAHRKPDFMQSNRDPVYASSRLIGRIYREIGHVNNVLALSEERDQQEEVAMDALIDVKGWEKYKDVALSQMIVYNNEIKALMERYGISSEGELMSGCMISIRNAISDREADDMSFFNTNQVIETQITAIVRTHREKFFKDFGEIKKLTKVASDRRNVPDDTDNIFDREVVSPSIGMQQRAVALYKVTYDYVSKQRDSSPRLLSYPWIAYDVLAVVREEKTREQSDFIAGLDPVDVMLSKQVMEYARLNEKKFRSKMKSWTGADRKGNGEEALMRYLNYYEGLGELAFFFVRWADHEDISLRHFQEVHVVLLLIQFCLGCFDELEAVITPIERGTAPLNPRVCITELGKVVLSFFRWLSSRSFKRVKCLTFMKPGLDVEGCFMRGEWMPMHLAAIKSFYNLIFSLRIDLPTEGENVVDPPCIIREMNPFVFELPSDKCNLAEVREMIRKQTGATEVQLRRLMTGDKTRVVVCATGSLLSHSKIRKLLVVPLDIKTSDNPKEMSDNFPQFILCKIKEGAKKFDESSSIID</sequence>
<feature type="domain" description="RDRP core" evidence="10">
    <location>
        <begin position="493"/>
        <end position="1135"/>
    </location>
</feature>
<dbReference type="PANTHER" id="PTHR23079:SF57">
    <property type="entry name" value="RNA-DIRECTED RNA POLYMERASE"/>
    <property type="match status" value="1"/>
</dbReference>
<evidence type="ECO:0000256" key="4">
    <source>
        <dbReference type="ARBA" id="ARBA00022679"/>
    </source>
</evidence>
<evidence type="ECO:0000256" key="6">
    <source>
        <dbReference type="ARBA" id="ARBA00022884"/>
    </source>
</evidence>
<evidence type="ECO:0000259" key="13">
    <source>
        <dbReference type="Pfam" id="PF25359"/>
    </source>
</evidence>
<evidence type="ECO:0000256" key="7">
    <source>
        <dbReference type="ARBA" id="ARBA00023158"/>
    </source>
</evidence>
<dbReference type="GO" id="GO:0031380">
    <property type="term" value="C:nuclear RNA-directed RNA polymerase complex"/>
    <property type="evidence" value="ECO:0007669"/>
    <property type="project" value="TreeGrafter"/>
</dbReference>
<dbReference type="InterPro" id="IPR056654">
    <property type="entry name" value="DUF7752"/>
</dbReference>
<proteinExistence type="inferred from homology"/>
<dbReference type="InterPro" id="IPR057596">
    <property type="entry name" value="RDRP_core"/>
</dbReference>
<dbReference type="Pfam" id="PF26253">
    <property type="entry name" value="RdRP_head"/>
    <property type="match status" value="1"/>
</dbReference>
<reference evidence="16" key="1">
    <citation type="submission" date="2022-10" db="EMBL/GenBank/DDBJ databases">
        <title>Genome assembly of Pristionchus species.</title>
        <authorList>
            <person name="Yoshida K."/>
            <person name="Sommer R.J."/>
        </authorList>
    </citation>
    <scope>NUCLEOTIDE SEQUENCE [LARGE SCALE GENOMIC DNA]</scope>
    <source>
        <strain evidence="16">RS5460</strain>
    </source>
</reference>
<dbReference type="EC" id="2.7.7.48" evidence="2"/>
<evidence type="ECO:0000256" key="2">
    <source>
        <dbReference type="ARBA" id="ARBA00012494"/>
    </source>
</evidence>
<organism evidence="15 16">
    <name type="scientific">Pristionchus mayeri</name>
    <dbReference type="NCBI Taxonomy" id="1317129"/>
    <lineage>
        <taxon>Eukaryota</taxon>
        <taxon>Metazoa</taxon>
        <taxon>Ecdysozoa</taxon>
        <taxon>Nematoda</taxon>
        <taxon>Chromadorea</taxon>
        <taxon>Rhabditida</taxon>
        <taxon>Rhabditina</taxon>
        <taxon>Diplogasteromorpha</taxon>
        <taxon>Diplogasteroidea</taxon>
        <taxon>Neodiplogasteridae</taxon>
        <taxon>Pristionchus</taxon>
    </lineage>
</organism>
<evidence type="ECO:0000313" key="15">
    <source>
        <dbReference type="EMBL" id="GMR53941.1"/>
    </source>
</evidence>
<dbReference type="Pfam" id="PF24642">
    <property type="entry name" value="DUF7636"/>
    <property type="match status" value="1"/>
</dbReference>
<name>A0AAN5I886_9BILA</name>
<accession>A0AAN5I886</accession>
<keyword evidence="4" id="KW-0808">Transferase</keyword>
<keyword evidence="3" id="KW-0696">RNA-directed RNA polymerase</keyword>
<evidence type="ECO:0000313" key="16">
    <source>
        <dbReference type="Proteomes" id="UP001328107"/>
    </source>
</evidence>
<dbReference type="InterPro" id="IPR058752">
    <property type="entry name" value="RDRP_C_head"/>
</dbReference>
<evidence type="ECO:0000259" key="12">
    <source>
        <dbReference type="Pfam" id="PF24934"/>
    </source>
</evidence>
<dbReference type="Pfam" id="PF25359">
    <property type="entry name" value="PH_met_RdRP"/>
    <property type="match status" value="1"/>
</dbReference>
<comment type="catalytic activity">
    <reaction evidence="8">
        <text>RNA(n) + a ribonucleoside 5'-triphosphate = RNA(n+1) + diphosphate</text>
        <dbReference type="Rhea" id="RHEA:21248"/>
        <dbReference type="Rhea" id="RHEA-COMP:14527"/>
        <dbReference type="Rhea" id="RHEA-COMP:17342"/>
        <dbReference type="ChEBI" id="CHEBI:33019"/>
        <dbReference type="ChEBI" id="CHEBI:61557"/>
        <dbReference type="ChEBI" id="CHEBI:140395"/>
        <dbReference type="EC" id="2.7.7.48"/>
    </reaction>
</comment>
<feature type="domain" description="RDRP C-terminal head" evidence="14">
    <location>
        <begin position="1157"/>
        <end position="1328"/>
    </location>
</feature>
<comment type="similarity">
    <text evidence="1">Belongs to the RdRP family.</text>
</comment>
<gene>
    <name evidence="15" type="ORF">PMAYCL1PPCAC_24136</name>
</gene>
<dbReference type="InterPro" id="IPR007855">
    <property type="entry name" value="RDRP"/>
</dbReference>
<dbReference type="PANTHER" id="PTHR23079">
    <property type="entry name" value="RNA-DEPENDENT RNA POLYMERASE"/>
    <property type="match status" value="1"/>
</dbReference>
<dbReference type="InterPro" id="IPR056053">
    <property type="entry name" value="DUF7636"/>
</dbReference>
<feature type="non-terminal residue" evidence="15">
    <location>
        <position position="1"/>
    </location>
</feature>
<feature type="domain" description="DUF7636" evidence="11">
    <location>
        <begin position="1527"/>
        <end position="1620"/>
    </location>
</feature>
<keyword evidence="5" id="KW-0548">Nucleotidyltransferase</keyword>
<dbReference type="EMBL" id="BTRK01000005">
    <property type="protein sequence ID" value="GMR53941.1"/>
    <property type="molecule type" value="Genomic_DNA"/>
</dbReference>
<protein>
    <recommendedName>
        <fullName evidence="2">RNA-directed RNA polymerase</fullName>
        <ecNumber evidence="2">2.7.7.48</ecNumber>
    </recommendedName>
</protein>
<keyword evidence="7" id="KW-0943">RNA-mediated gene silencing</keyword>
<evidence type="ECO:0000256" key="8">
    <source>
        <dbReference type="ARBA" id="ARBA00048744"/>
    </source>
</evidence>
<comment type="caution">
    <text evidence="15">The sequence shown here is derived from an EMBL/GenBank/DDBJ whole genome shotgun (WGS) entry which is preliminary data.</text>
</comment>
<keyword evidence="6" id="KW-0694">RNA-binding</keyword>
<dbReference type="InterPro" id="IPR057493">
    <property type="entry name" value="PH_RdRP-assoc"/>
</dbReference>
<dbReference type="Pfam" id="PF05183">
    <property type="entry name" value="RdRP"/>
    <property type="match status" value="1"/>
</dbReference>
<dbReference type="GO" id="GO:0003968">
    <property type="term" value="F:RNA-directed RNA polymerase activity"/>
    <property type="evidence" value="ECO:0007669"/>
    <property type="project" value="UniProtKB-KW"/>
</dbReference>
<dbReference type="Proteomes" id="UP001328107">
    <property type="component" value="Unassembled WGS sequence"/>
</dbReference>
<keyword evidence="16" id="KW-1185">Reference proteome</keyword>
<feature type="domain" description="DUF7752" evidence="12">
    <location>
        <begin position="1380"/>
        <end position="1475"/>
    </location>
</feature>
<evidence type="ECO:0000256" key="1">
    <source>
        <dbReference type="ARBA" id="ARBA00005762"/>
    </source>
</evidence>
<evidence type="ECO:0000256" key="3">
    <source>
        <dbReference type="ARBA" id="ARBA00022484"/>
    </source>
</evidence>
<evidence type="ECO:0000259" key="14">
    <source>
        <dbReference type="Pfam" id="PF26253"/>
    </source>
</evidence>
<evidence type="ECO:0000259" key="10">
    <source>
        <dbReference type="Pfam" id="PF05183"/>
    </source>
</evidence>
<evidence type="ECO:0000256" key="9">
    <source>
        <dbReference type="SAM" id="MobiDB-lite"/>
    </source>
</evidence>
<dbReference type="GO" id="GO:0030422">
    <property type="term" value="P:siRNA processing"/>
    <property type="evidence" value="ECO:0007669"/>
    <property type="project" value="TreeGrafter"/>
</dbReference>
<feature type="domain" description="PH-like" evidence="13">
    <location>
        <begin position="117"/>
        <end position="323"/>
    </location>
</feature>
<feature type="region of interest" description="Disordered" evidence="9">
    <location>
        <begin position="1091"/>
        <end position="1117"/>
    </location>
</feature>